<accession>A0ABT5U4D8</accession>
<organism evidence="2 3">
    <name type="scientific">Spartinivicinus poritis</name>
    <dbReference type="NCBI Taxonomy" id="2994640"/>
    <lineage>
        <taxon>Bacteria</taxon>
        <taxon>Pseudomonadati</taxon>
        <taxon>Pseudomonadota</taxon>
        <taxon>Gammaproteobacteria</taxon>
        <taxon>Oceanospirillales</taxon>
        <taxon>Zooshikellaceae</taxon>
        <taxon>Spartinivicinus</taxon>
    </lineage>
</organism>
<keyword evidence="3" id="KW-1185">Reference proteome</keyword>
<feature type="chain" id="PRO_5045840650" description="Lipoprotein" evidence="1">
    <location>
        <begin position="20"/>
        <end position="356"/>
    </location>
</feature>
<protein>
    <recommendedName>
        <fullName evidence="4">Lipoprotein</fullName>
    </recommendedName>
</protein>
<dbReference type="RefSeq" id="WP_274687599.1">
    <property type="nucleotide sequence ID" value="NZ_JAPMOU010000004.1"/>
</dbReference>
<evidence type="ECO:0008006" key="4">
    <source>
        <dbReference type="Google" id="ProtNLM"/>
    </source>
</evidence>
<sequence>MKKLNYYFFIVATALSLIACQPSDSSDKQEQPEYKTISALDTPEAKAQNAKMGPPTPPYDFLVLEEDLDDPKQFDQPRIQFTMRRQDLDSLAKEVWSIKKDGTDLRRVASKEYLNQFEEGVIATARPVRSPNNRYLALMMTGKRFAHDPIILVDLKNDTAVTVEEKIRQETYLNFSHDSTKLYYLWGHKIREYDIKTKQVVEKYHNKEPYMAFKIFGPDDDFIGISYGGTIYKFKKDGKEPFLKKNFYPKKSNSRILEVVRFSLNGRFVFSTKSSGAIGNLLVDTINDKAYETGERNRPSVVAFMATEEPVYYDFNYKKIDASRINNISYNKVKPEVPLVIKLKDAFLYNLSLSNK</sequence>
<dbReference type="Proteomes" id="UP001528823">
    <property type="component" value="Unassembled WGS sequence"/>
</dbReference>
<gene>
    <name evidence="2" type="ORF">ORQ98_04555</name>
</gene>
<keyword evidence="1" id="KW-0732">Signal</keyword>
<name>A0ABT5U4D8_9GAMM</name>
<comment type="caution">
    <text evidence="2">The sequence shown here is derived from an EMBL/GenBank/DDBJ whole genome shotgun (WGS) entry which is preliminary data.</text>
</comment>
<proteinExistence type="predicted"/>
<dbReference type="SUPFAM" id="SSF82171">
    <property type="entry name" value="DPP6 N-terminal domain-like"/>
    <property type="match status" value="1"/>
</dbReference>
<reference evidence="2 3" key="1">
    <citation type="submission" date="2022-11" db="EMBL/GenBank/DDBJ databases">
        <title>Spartinivicinus poritis sp. nov., isolated from scleractinian coral Porites lutea.</title>
        <authorList>
            <person name="Zhang G."/>
            <person name="Cai L."/>
            <person name="Wei Q."/>
        </authorList>
    </citation>
    <scope>NUCLEOTIDE SEQUENCE [LARGE SCALE GENOMIC DNA]</scope>
    <source>
        <strain evidence="2 3">A2-2</strain>
    </source>
</reference>
<feature type="signal peptide" evidence="1">
    <location>
        <begin position="1"/>
        <end position="19"/>
    </location>
</feature>
<dbReference type="EMBL" id="JAPMOU010000004">
    <property type="protein sequence ID" value="MDE1461231.1"/>
    <property type="molecule type" value="Genomic_DNA"/>
</dbReference>
<evidence type="ECO:0000313" key="2">
    <source>
        <dbReference type="EMBL" id="MDE1461231.1"/>
    </source>
</evidence>
<dbReference type="PROSITE" id="PS51257">
    <property type="entry name" value="PROKAR_LIPOPROTEIN"/>
    <property type="match status" value="1"/>
</dbReference>
<evidence type="ECO:0000313" key="3">
    <source>
        <dbReference type="Proteomes" id="UP001528823"/>
    </source>
</evidence>
<evidence type="ECO:0000256" key="1">
    <source>
        <dbReference type="SAM" id="SignalP"/>
    </source>
</evidence>